<dbReference type="EMBL" id="BMHL01000003">
    <property type="protein sequence ID" value="GGC36615.1"/>
    <property type="molecule type" value="Genomic_DNA"/>
</dbReference>
<evidence type="ECO:0000313" key="2">
    <source>
        <dbReference type="Proteomes" id="UP000602004"/>
    </source>
</evidence>
<accession>A0ABQ1M8G8</accession>
<evidence type="ECO:0000313" key="1">
    <source>
        <dbReference type="EMBL" id="GGC36615.1"/>
    </source>
</evidence>
<gene>
    <name evidence="1" type="ORF">GCM10011400_24120</name>
</gene>
<name>A0ABQ1M8G8_9BURK</name>
<organism evidence="1 2">
    <name type="scientific">Paraburkholderia caffeinilytica</name>
    <dbReference type="NCBI Taxonomy" id="1761016"/>
    <lineage>
        <taxon>Bacteria</taxon>
        <taxon>Pseudomonadati</taxon>
        <taxon>Pseudomonadota</taxon>
        <taxon>Betaproteobacteria</taxon>
        <taxon>Burkholderiales</taxon>
        <taxon>Burkholderiaceae</taxon>
        <taxon>Paraburkholderia</taxon>
    </lineage>
</organism>
<evidence type="ECO:0008006" key="3">
    <source>
        <dbReference type="Google" id="ProtNLM"/>
    </source>
</evidence>
<dbReference type="Proteomes" id="UP000602004">
    <property type="component" value="Unassembled WGS sequence"/>
</dbReference>
<comment type="caution">
    <text evidence="1">The sequence shown here is derived from an EMBL/GenBank/DDBJ whole genome shotgun (WGS) entry which is preliminary data.</text>
</comment>
<sequence length="509" mass="57859">MDRCAEEHGGWVTRSRWGVQMRASHPTAAIGTRSTIRAESRVTSAKKSLFRGPVPASTWQPPRIIPQLVLDRALNPLVYGYRYDPQFQQWRRLAALRRKELIEAIRLKSLRLVTERPGRTLKDAVKSFFRSRLVHFDELHRTWVDGNGPFGHQTLPERQAALYARWRAWQQGGELLQWSLDPSIACAEPFYRRGKPKRDGGWRTFYSFGIARTTRQRLVHVALTAASCDQYRAQAMYDGGMSAVVDEVRRMLIDNPLLTHCAKIDIRNCFDNIQLGSAHGVLPLAPKVIQQTVAINAKEAVDQRERDHRRHDRYLRRREELFASGPSLALPQGAASSPFVAYSLIEAGLPPLSPDREFLYGDDLLVLGESQDDVSAQVCRFRRLFERHPAGPLQIHSDWEEEPRDVRDGFEFLGIQFRRVVKMADGVGSFFVSARLPLDARAQFLDNVRARVDHAREYGDKALSDASRYVRGFLGSRPTDDRVELLIAACLVIEERGIDAAPIWELGAS</sequence>
<reference evidence="2" key="1">
    <citation type="journal article" date="2019" name="Int. J. Syst. Evol. Microbiol.">
        <title>The Global Catalogue of Microorganisms (GCM) 10K type strain sequencing project: providing services to taxonomists for standard genome sequencing and annotation.</title>
        <authorList>
            <consortium name="The Broad Institute Genomics Platform"/>
            <consortium name="The Broad Institute Genome Sequencing Center for Infectious Disease"/>
            <person name="Wu L."/>
            <person name="Ma J."/>
        </authorList>
    </citation>
    <scope>NUCLEOTIDE SEQUENCE [LARGE SCALE GENOMIC DNA]</scope>
    <source>
        <strain evidence="2">CGMCC 1.15103</strain>
    </source>
</reference>
<protein>
    <recommendedName>
        <fullName evidence="3">Reverse transcriptase domain-containing protein</fullName>
    </recommendedName>
</protein>
<keyword evidence="2" id="KW-1185">Reference proteome</keyword>
<proteinExistence type="predicted"/>